<reference evidence="1" key="1">
    <citation type="submission" date="2021-02" db="EMBL/GenBank/DDBJ databases">
        <authorList>
            <person name="Dougan E. K."/>
            <person name="Rhodes N."/>
            <person name="Thang M."/>
            <person name="Chan C."/>
        </authorList>
    </citation>
    <scope>NUCLEOTIDE SEQUENCE</scope>
</reference>
<name>A0A813GMD4_POLGL</name>
<dbReference type="Proteomes" id="UP000654075">
    <property type="component" value="Unassembled WGS sequence"/>
</dbReference>
<gene>
    <name evidence="1" type="ORF">PGLA1383_LOCUS41238</name>
</gene>
<protein>
    <submittedName>
        <fullName evidence="1">Uncharacterized protein</fullName>
    </submittedName>
</protein>
<evidence type="ECO:0000313" key="1">
    <source>
        <dbReference type="EMBL" id="CAE8624045.1"/>
    </source>
</evidence>
<accession>A0A813GMD4</accession>
<keyword evidence="2" id="KW-1185">Reference proteome</keyword>
<sequence length="255" mass="28081">MAVACRMLRPPAARFLGCARSRNRHGLRYFAATAAPGSSSSASSSVGWPEHSFIFEPPWATSMVPSQLGAVPNMFETFFVLREARGLLLGGQNFEGVDGFNTRFMDRFLEFHKEVLAAQQKQPIAPVARGGQPVQDSSWLKGRADLSAAGARSTWSSQRPLGARTWELLPYSCQVVQARRAEHHELGWLQVTARLAAQESWTTGRGTQLQRESRFGEHFVVFEIPRTNSGVAQDFRVAEIKLDAPPEAAPAAEAK</sequence>
<comment type="caution">
    <text evidence="1">The sequence shown here is derived from an EMBL/GenBank/DDBJ whole genome shotgun (WGS) entry which is preliminary data.</text>
</comment>
<dbReference type="EMBL" id="CAJNNV010028302">
    <property type="protein sequence ID" value="CAE8624045.1"/>
    <property type="molecule type" value="Genomic_DNA"/>
</dbReference>
<proteinExistence type="predicted"/>
<organism evidence="1 2">
    <name type="scientific">Polarella glacialis</name>
    <name type="common">Dinoflagellate</name>
    <dbReference type="NCBI Taxonomy" id="89957"/>
    <lineage>
        <taxon>Eukaryota</taxon>
        <taxon>Sar</taxon>
        <taxon>Alveolata</taxon>
        <taxon>Dinophyceae</taxon>
        <taxon>Suessiales</taxon>
        <taxon>Suessiaceae</taxon>
        <taxon>Polarella</taxon>
    </lineage>
</organism>
<dbReference type="AlphaFoldDB" id="A0A813GMD4"/>
<evidence type="ECO:0000313" key="2">
    <source>
        <dbReference type="Proteomes" id="UP000654075"/>
    </source>
</evidence>